<evidence type="ECO:0000256" key="5">
    <source>
        <dbReference type="ARBA" id="ARBA00022723"/>
    </source>
</evidence>
<evidence type="ECO:0000256" key="3">
    <source>
        <dbReference type="ARBA" id="ARBA00006958"/>
    </source>
</evidence>
<dbReference type="EMBL" id="NMUH01000375">
    <property type="protein sequence ID" value="MQL77973.1"/>
    <property type="molecule type" value="Genomic_DNA"/>
</dbReference>
<comment type="caution">
    <text evidence="11">The sequence shown here is derived from an EMBL/GenBank/DDBJ whole genome shotgun (WGS) entry which is preliminary data.</text>
</comment>
<dbReference type="InterPro" id="IPR045249">
    <property type="entry name" value="HARBI1-like"/>
</dbReference>
<reference evidence="11" key="1">
    <citation type="submission" date="2017-07" db="EMBL/GenBank/DDBJ databases">
        <title>Taro Niue Genome Assembly and Annotation.</title>
        <authorList>
            <person name="Atibalentja N."/>
            <person name="Keating K."/>
            <person name="Fields C.J."/>
        </authorList>
    </citation>
    <scope>NUCLEOTIDE SEQUENCE</scope>
    <source>
        <strain evidence="11">Niue_2</strain>
        <tissue evidence="11">Leaf</tissue>
    </source>
</reference>
<sequence>MFLYAVGHGVPTGALVEHFQHSSQTISHYMNKVAFALASLNEEYILQPTQVNECHPHISGNDRFYPYFKDSLGAIDGTHIPANVAIDDQPRFQNCKQVITQNVMAVVSFDGLFQYACVGWEGSAPDMKVLRWAISREEFLVPLGKYFLVDGGYANTSSFLAPYRGHMYHISSFRRPENGCYDNKQEQINNRHAQLRNCVERAFGVLKMRFQTLREGNMYPFDAQKKIVFACVVVHNYIHREQGCDDFFNPPFDDNESDEGCNAPLRPSTVHQLTLDPTE</sequence>
<evidence type="ECO:0000256" key="2">
    <source>
        <dbReference type="ARBA" id="ARBA00004123"/>
    </source>
</evidence>
<evidence type="ECO:0000256" key="8">
    <source>
        <dbReference type="SAM" id="MobiDB-lite"/>
    </source>
</evidence>
<dbReference type="GO" id="GO:0004518">
    <property type="term" value="F:nuclease activity"/>
    <property type="evidence" value="ECO:0007669"/>
    <property type="project" value="UniProtKB-KW"/>
</dbReference>
<dbReference type="GO" id="GO:0016787">
    <property type="term" value="F:hydrolase activity"/>
    <property type="evidence" value="ECO:0007669"/>
    <property type="project" value="UniProtKB-KW"/>
</dbReference>
<evidence type="ECO:0000256" key="6">
    <source>
        <dbReference type="ARBA" id="ARBA00022801"/>
    </source>
</evidence>
<comment type="cofactor">
    <cofactor evidence="1">
        <name>a divalent metal cation</name>
        <dbReference type="ChEBI" id="CHEBI:60240"/>
    </cofactor>
</comment>
<evidence type="ECO:0000259" key="9">
    <source>
        <dbReference type="Pfam" id="PF13359"/>
    </source>
</evidence>
<keyword evidence="7" id="KW-0539">Nucleus</keyword>
<keyword evidence="5" id="KW-0479">Metal-binding</keyword>
<evidence type="ECO:0008006" key="13">
    <source>
        <dbReference type="Google" id="ProtNLM"/>
    </source>
</evidence>
<feature type="domain" description="DDE Tnp4" evidence="9">
    <location>
        <begin position="75"/>
        <end position="236"/>
    </location>
</feature>
<dbReference type="Pfam" id="PF13359">
    <property type="entry name" value="DDE_Tnp_4"/>
    <property type="match status" value="1"/>
</dbReference>
<comment type="subcellular location">
    <subcellularLocation>
        <location evidence="2">Nucleus</location>
    </subcellularLocation>
</comment>
<evidence type="ECO:0000256" key="4">
    <source>
        <dbReference type="ARBA" id="ARBA00022722"/>
    </source>
</evidence>
<proteinExistence type="inferred from homology"/>
<name>A0A843U9E9_COLES</name>
<dbReference type="Proteomes" id="UP000652761">
    <property type="component" value="Unassembled WGS sequence"/>
</dbReference>
<evidence type="ECO:0000256" key="1">
    <source>
        <dbReference type="ARBA" id="ARBA00001968"/>
    </source>
</evidence>
<feature type="domain" description="DUF8040" evidence="10">
    <location>
        <begin position="1"/>
        <end position="37"/>
    </location>
</feature>
<evidence type="ECO:0000313" key="12">
    <source>
        <dbReference type="Proteomes" id="UP000652761"/>
    </source>
</evidence>
<dbReference type="InterPro" id="IPR027806">
    <property type="entry name" value="HARBI1_dom"/>
</dbReference>
<comment type="similarity">
    <text evidence="3">Belongs to the HARBI1 family.</text>
</comment>
<evidence type="ECO:0000313" key="11">
    <source>
        <dbReference type="EMBL" id="MQL77973.1"/>
    </source>
</evidence>
<dbReference type="GO" id="GO:0046872">
    <property type="term" value="F:metal ion binding"/>
    <property type="evidence" value="ECO:0007669"/>
    <property type="project" value="UniProtKB-KW"/>
</dbReference>
<dbReference type="PANTHER" id="PTHR22930">
    <property type="match status" value="1"/>
</dbReference>
<gene>
    <name evidence="11" type="ORF">Taro_010377</name>
</gene>
<accession>A0A843U9E9</accession>
<evidence type="ECO:0000259" key="10">
    <source>
        <dbReference type="Pfam" id="PF26138"/>
    </source>
</evidence>
<feature type="compositionally biased region" description="Polar residues" evidence="8">
    <location>
        <begin position="269"/>
        <end position="279"/>
    </location>
</feature>
<dbReference type="OrthoDB" id="630366at2759"/>
<dbReference type="Pfam" id="PF26138">
    <property type="entry name" value="DUF8040"/>
    <property type="match status" value="1"/>
</dbReference>
<dbReference type="InterPro" id="IPR058353">
    <property type="entry name" value="DUF8040"/>
</dbReference>
<dbReference type="GO" id="GO:0005634">
    <property type="term" value="C:nucleus"/>
    <property type="evidence" value="ECO:0007669"/>
    <property type="project" value="UniProtKB-SubCell"/>
</dbReference>
<feature type="non-terminal residue" evidence="11">
    <location>
        <position position="1"/>
    </location>
</feature>
<keyword evidence="4" id="KW-0540">Nuclease</keyword>
<dbReference type="PANTHER" id="PTHR22930:SF259">
    <property type="entry name" value="OS08G0106900 PROTEIN"/>
    <property type="match status" value="1"/>
</dbReference>
<keyword evidence="6" id="KW-0378">Hydrolase</keyword>
<organism evidence="11 12">
    <name type="scientific">Colocasia esculenta</name>
    <name type="common">Wild taro</name>
    <name type="synonym">Arum esculentum</name>
    <dbReference type="NCBI Taxonomy" id="4460"/>
    <lineage>
        <taxon>Eukaryota</taxon>
        <taxon>Viridiplantae</taxon>
        <taxon>Streptophyta</taxon>
        <taxon>Embryophyta</taxon>
        <taxon>Tracheophyta</taxon>
        <taxon>Spermatophyta</taxon>
        <taxon>Magnoliopsida</taxon>
        <taxon>Liliopsida</taxon>
        <taxon>Araceae</taxon>
        <taxon>Aroideae</taxon>
        <taxon>Colocasieae</taxon>
        <taxon>Colocasia</taxon>
    </lineage>
</organism>
<dbReference type="AlphaFoldDB" id="A0A843U9E9"/>
<protein>
    <recommendedName>
        <fullName evidence="13">DDE Tnp4 domain-containing protein</fullName>
    </recommendedName>
</protein>
<evidence type="ECO:0000256" key="7">
    <source>
        <dbReference type="ARBA" id="ARBA00023242"/>
    </source>
</evidence>
<feature type="region of interest" description="Disordered" evidence="8">
    <location>
        <begin position="255"/>
        <end position="279"/>
    </location>
</feature>
<keyword evidence="12" id="KW-1185">Reference proteome</keyword>